<dbReference type="HOGENOM" id="CLU_3382919_0_0_11"/>
<organism evidence="1 2">
    <name type="scientific">Nocardia nova SH22a</name>
    <dbReference type="NCBI Taxonomy" id="1415166"/>
    <lineage>
        <taxon>Bacteria</taxon>
        <taxon>Bacillati</taxon>
        <taxon>Actinomycetota</taxon>
        <taxon>Actinomycetes</taxon>
        <taxon>Mycobacteriales</taxon>
        <taxon>Nocardiaceae</taxon>
        <taxon>Nocardia</taxon>
    </lineage>
</organism>
<dbReference type="AlphaFoldDB" id="W5TF36"/>
<dbReference type="Proteomes" id="UP000019150">
    <property type="component" value="Chromosome"/>
</dbReference>
<evidence type="ECO:0000313" key="2">
    <source>
        <dbReference type="Proteomes" id="UP000019150"/>
    </source>
</evidence>
<name>W5TF36_9NOCA</name>
<dbReference type="InterPro" id="IPR023198">
    <property type="entry name" value="PGP-like_dom2"/>
</dbReference>
<dbReference type="InterPro" id="IPR023214">
    <property type="entry name" value="HAD_sf"/>
</dbReference>
<dbReference type="Gene3D" id="3.40.50.1000">
    <property type="entry name" value="HAD superfamily/HAD-like"/>
    <property type="match status" value="1"/>
</dbReference>
<dbReference type="InterPro" id="IPR036412">
    <property type="entry name" value="HAD-like_sf"/>
</dbReference>
<reference evidence="1 2" key="1">
    <citation type="journal article" date="2014" name="Appl. Environ. Microbiol.">
        <title>Insights into the Microbial Degradation of Rubber and Gutta-Percha by Analysis of the Complete Genome of Nocardia nova SH22a.</title>
        <authorList>
            <person name="Luo Q."/>
            <person name="Hiessl S."/>
            <person name="Poehlein A."/>
            <person name="Daniel R."/>
            <person name="Steinbuchel A."/>
        </authorList>
    </citation>
    <scope>NUCLEOTIDE SEQUENCE [LARGE SCALE GENOMIC DNA]</scope>
    <source>
        <strain evidence="1">SH22a</strain>
    </source>
</reference>
<gene>
    <name evidence="1" type="ORF">NONO_c30550</name>
</gene>
<keyword evidence="2" id="KW-1185">Reference proteome</keyword>
<dbReference type="EMBL" id="CP006850">
    <property type="protein sequence ID" value="AHH17842.1"/>
    <property type="molecule type" value="Genomic_DNA"/>
</dbReference>
<dbReference type="Gene3D" id="1.10.150.240">
    <property type="entry name" value="Putative phosphatase, domain 2"/>
    <property type="match status" value="1"/>
</dbReference>
<dbReference type="PATRIC" id="fig|1415166.3.peg.3130"/>
<dbReference type="KEGG" id="nno:NONO_c30550"/>
<dbReference type="SUPFAM" id="SSF56784">
    <property type="entry name" value="HAD-like"/>
    <property type="match status" value="1"/>
</dbReference>
<evidence type="ECO:0000313" key="1">
    <source>
        <dbReference type="EMBL" id="AHH17842.1"/>
    </source>
</evidence>
<sequence length="33" mass="3896">MKKYVMFDHDGVLVDTEFWYYKAAERALADIGL</sequence>
<proteinExistence type="predicted"/>
<protein>
    <recommendedName>
        <fullName evidence="3">Hydrolase</fullName>
    </recommendedName>
</protein>
<dbReference type="STRING" id="1415166.NONO_c30550"/>
<evidence type="ECO:0008006" key="3">
    <source>
        <dbReference type="Google" id="ProtNLM"/>
    </source>
</evidence>
<accession>W5TF36</accession>